<dbReference type="Proteomes" id="UP000192276">
    <property type="component" value="Unassembled WGS sequence"/>
</dbReference>
<organism evidence="3 4">
    <name type="scientific">Niastella populi</name>
    <dbReference type="NCBI Taxonomy" id="550983"/>
    <lineage>
        <taxon>Bacteria</taxon>
        <taxon>Pseudomonadati</taxon>
        <taxon>Bacteroidota</taxon>
        <taxon>Chitinophagia</taxon>
        <taxon>Chitinophagales</taxon>
        <taxon>Chitinophagaceae</taxon>
        <taxon>Niastella</taxon>
    </lineage>
</organism>
<evidence type="ECO:0000313" key="3">
    <source>
        <dbReference type="EMBL" id="OQP53596.1"/>
    </source>
</evidence>
<evidence type="ECO:0000256" key="1">
    <source>
        <dbReference type="SAM" id="Coils"/>
    </source>
</evidence>
<keyword evidence="1" id="KW-0175">Coiled coil</keyword>
<keyword evidence="2" id="KW-1133">Transmembrane helix</keyword>
<dbReference type="STRING" id="550983.A4R26_06385"/>
<feature type="transmembrane region" description="Helical" evidence="2">
    <location>
        <begin position="55"/>
        <end position="76"/>
    </location>
</feature>
<feature type="coiled-coil region" evidence="1">
    <location>
        <begin position="78"/>
        <end position="105"/>
    </location>
</feature>
<gene>
    <name evidence="3" type="ORF">A4R26_06385</name>
</gene>
<dbReference type="AlphaFoldDB" id="A0A1V9F5W9"/>
<proteinExistence type="predicted"/>
<keyword evidence="2" id="KW-0812">Transmembrane</keyword>
<reference evidence="4" key="1">
    <citation type="submission" date="2016-04" db="EMBL/GenBank/DDBJ databases">
        <authorList>
            <person name="Chen L."/>
            <person name="Zhuang W."/>
            <person name="Wang G."/>
        </authorList>
    </citation>
    <scope>NUCLEOTIDE SEQUENCE [LARGE SCALE GENOMIC DNA]</scope>
    <source>
        <strain evidence="4">208</strain>
    </source>
</reference>
<keyword evidence="2" id="KW-0472">Membrane</keyword>
<feature type="transmembrane region" description="Helical" evidence="2">
    <location>
        <begin position="12"/>
        <end position="35"/>
    </location>
</feature>
<comment type="caution">
    <text evidence="3">The sequence shown here is derived from an EMBL/GenBank/DDBJ whole genome shotgun (WGS) entry which is preliminary data.</text>
</comment>
<dbReference type="RefSeq" id="WP_081169476.1">
    <property type="nucleotide sequence ID" value="NZ_LWBP01000210.1"/>
</dbReference>
<accession>A0A1V9F5W9</accession>
<sequence length="110" mass="12786">MAKGNKIRWDVYLVELASRVGIFGTVVISLLALFIVKGTAAQHKEFIDKFFLVKWGNGASFYLGIIIICLVVLLLAQYDHYKLRIRVKEERITELLNERERLQNKLLKKH</sequence>
<dbReference type="EMBL" id="LWBP01000210">
    <property type="protein sequence ID" value="OQP53596.1"/>
    <property type="molecule type" value="Genomic_DNA"/>
</dbReference>
<name>A0A1V9F5W9_9BACT</name>
<evidence type="ECO:0000313" key="4">
    <source>
        <dbReference type="Proteomes" id="UP000192276"/>
    </source>
</evidence>
<protein>
    <submittedName>
        <fullName evidence="3">Uncharacterized protein</fullName>
    </submittedName>
</protein>
<keyword evidence="4" id="KW-1185">Reference proteome</keyword>
<evidence type="ECO:0000256" key="2">
    <source>
        <dbReference type="SAM" id="Phobius"/>
    </source>
</evidence>